<name>A0AAF1BDP1_DAUCS</name>
<organism evidence="3 4">
    <name type="scientific">Daucus carota subsp. sativus</name>
    <name type="common">Carrot</name>
    <dbReference type="NCBI Taxonomy" id="79200"/>
    <lineage>
        <taxon>Eukaryota</taxon>
        <taxon>Viridiplantae</taxon>
        <taxon>Streptophyta</taxon>
        <taxon>Embryophyta</taxon>
        <taxon>Tracheophyta</taxon>
        <taxon>Spermatophyta</taxon>
        <taxon>Magnoliopsida</taxon>
        <taxon>eudicotyledons</taxon>
        <taxon>Gunneridae</taxon>
        <taxon>Pentapetalae</taxon>
        <taxon>asterids</taxon>
        <taxon>campanulids</taxon>
        <taxon>Apiales</taxon>
        <taxon>Apiaceae</taxon>
        <taxon>Apioideae</taxon>
        <taxon>Scandiceae</taxon>
        <taxon>Daucinae</taxon>
        <taxon>Daucus</taxon>
        <taxon>Daucus sect. Daucus</taxon>
    </lineage>
</organism>
<protein>
    <submittedName>
        <fullName evidence="3">Uncharacterized protein</fullName>
    </submittedName>
</protein>
<dbReference type="InterPro" id="IPR040404">
    <property type="entry name" value="Phylloplanin-like"/>
</dbReference>
<gene>
    <name evidence="2" type="ORF">DCAR_0935450</name>
    <name evidence="3" type="ORF">DCAR_0935451</name>
</gene>
<reference evidence="3" key="2">
    <citation type="submission" date="2022-03" db="EMBL/GenBank/DDBJ databases">
        <title>Draft title - Genomic analysis of global carrot germplasm unveils the trajectory of domestication and the origin of high carotenoid orange carrot.</title>
        <authorList>
            <person name="Iorizzo M."/>
            <person name="Ellison S."/>
            <person name="Senalik D."/>
            <person name="Macko-Podgorni A."/>
            <person name="Grzebelus D."/>
            <person name="Bostan H."/>
            <person name="Rolling W."/>
            <person name="Curaba J."/>
            <person name="Simon P."/>
        </authorList>
    </citation>
    <scope>NUCLEOTIDE SEQUENCE</scope>
    <source>
        <tissue evidence="3">Leaf</tissue>
    </source>
</reference>
<sequence>MASLNSALLLVLLVAISAFMAAPSGVEAQLVNPIANNVFNIGGTVLCQINQTFPGGVASPFPQAAVELRCRNFTVARTTTDESGRFNITLGPVDQFTQLTIQDFLQLGGCRVIVTTLLAQCNANLPVPGNLVANLTAGVFSILNGINVFNFVAGVFRLVNGLGI</sequence>
<dbReference type="PANTHER" id="PTHR34458:SF14">
    <property type="entry name" value="PHYLLOPLANIN-LIKE"/>
    <property type="match status" value="1"/>
</dbReference>
<proteinExistence type="predicted"/>
<dbReference type="AlphaFoldDB" id="A0AAF1BDP1"/>
<dbReference type="PANTHER" id="PTHR34458">
    <property type="entry name" value="POLLEN OLE E 1 ALLERGEN AND EXTENSIN FAMILY PROTEIN-RELATED"/>
    <property type="match status" value="1"/>
</dbReference>
<reference evidence="3" key="1">
    <citation type="journal article" date="2016" name="Nat. Genet.">
        <title>A high-quality carrot genome assembly provides new insights into carotenoid accumulation and asterid genome evolution.</title>
        <authorList>
            <person name="Iorizzo M."/>
            <person name="Ellison S."/>
            <person name="Senalik D."/>
            <person name="Zeng P."/>
            <person name="Satapoomin P."/>
            <person name="Huang J."/>
            <person name="Bowman M."/>
            <person name="Iovene M."/>
            <person name="Sanseverino W."/>
            <person name="Cavagnaro P."/>
            <person name="Yildiz M."/>
            <person name="Macko-Podgorni A."/>
            <person name="Moranska E."/>
            <person name="Grzebelus E."/>
            <person name="Grzebelus D."/>
            <person name="Ashrafi H."/>
            <person name="Zheng Z."/>
            <person name="Cheng S."/>
            <person name="Spooner D."/>
            <person name="Van Deynze A."/>
            <person name="Simon P."/>
        </authorList>
    </citation>
    <scope>NUCLEOTIDE SEQUENCE</scope>
    <source>
        <tissue evidence="3">Leaf</tissue>
    </source>
</reference>
<keyword evidence="4" id="KW-1185">Reference proteome</keyword>
<accession>A0AAF1BDP1</accession>
<dbReference type="EMBL" id="CP093351">
    <property type="protein sequence ID" value="WOH15903.1"/>
    <property type="molecule type" value="Genomic_DNA"/>
</dbReference>
<dbReference type="Proteomes" id="UP000077755">
    <property type="component" value="Chromosome 9"/>
</dbReference>
<evidence type="ECO:0000256" key="1">
    <source>
        <dbReference type="SAM" id="SignalP"/>
    </source>
</evidence>
<evidence type="ECO:0000313" key="3">
    <source>
        <dbReference type="EMBL" id="WOH15904.1"/>
    </source>
</evidence>
<dbReference type="EMBL" id="CP093351">
    <property type="protein sequence ID" value="WOH15904.1"/>
    <property type="molecule type" value="Genomic_DNA"/>
</dbReference>
<evidence type="ECO:0000313" key="4">
    <source>
        <dbReference type="Proteomes" id="UP000077755"/>
    </source>
</evidence>
<dbReference type="Pfam" id="PF01190">
    <property type="entry name" value="Pollen_Ole_e_1"/>
    <property type="match status" value="1"/>
</dbReference>
<evidence type="ECO:0000313" key="2">
    <source>
        <dbReference type="EMBL" id="WOH15903.1"/>
    </source>
</evidence>
<feature type="signal peptide" evidence="1">
    <location>
        <begin position="1"/>
        <end position="28"/>
    </location>
</feature>
<keyword evidence="1" id="KW-0732">Signal</keyword>
<feature type="chain" id="PRO_5041856437" evidence="1">
    <location>
        <begin position="29"/>
        <end position="164"/>
    </location>
</feature>